<comment type="similarity">
    <text evidence="3">Belongs to the KdsC family.</text>
</comment>
<dbReference type="PANTHER" id="PTHR21485:SF6">
    <property type="entry name" value="N-ACYLNEURAMINATE CYTIDYLYLTRANSFERASE-RELATED"/>
    <property type="match status" value="1"/>
</dbReference>
<dbReference type="SUPFAM" id="SSF56784">
    <property type="entry name" value="HAD-like"/>
    <property type="match status" value="1"/>
</dbReference>
<accession>A0A1F5CK98</accession>
<keyword evidence="7" id="KW-0479">Metal-binding</keyword>
<sequence length="202" mass="22049">MSLLNNLRRLRMKNIYELAKQIKVVVFDFDGVFTDNSVLEGAPYKGKIRSHYDGQGVSLLRALGIEVAVITNETGIHAEPVVGLVEKWNNLPSAKKPLEDGGWARVELFLGMGGPRKVEAAEQFLASIDASFEECAAMGDDLVDVPLLRKVAFPVAPAQAEKVVKEIALFVTERPGGAGAVRDFVNFILRARGIDPTTLPFN</sequence>
<proteinExistence type="inferred from homology"/>
<evidence type="ECO:0000256" key="7">
    <source>
        <dbReference type="ARBA" id="ARBA00022723"/>
    </source>
</evidence>
<dbReference type="PANTHER" id="PTHR21485">
    <property type="entry name" value="HAD SUPERFAMILY MEMBERS CMAS AND KDSC"/>
    <property type="match status" value="1"/>
</dbReference>
<dbReference type="GO" id="GO:0009103">
    <property type="term" value="P:lipopolysaccharide biosynthetic process"/>
    <property type="evidence" value="ECO:0007669"/>
    <property type="project" value="UniProtKB-KW"/>
</dbReference>
<dbReference type="AlphaFoldDB" id="A0A1F5CK98"/>
<comment type="subunit">
    <text evidence="4">Homotetramer.</text>
</comment>
<evidence type="ECO:0000256" key="1">
    <source>
        <dbReference type="ARBA" id="ARBA00000898"/>
    </source>
</evidence>
<dbReference type="EMBL" id="MEZA01000004">
    <property type="protein sequence ID" value="OGD43280.1"/>
    <property type="molecule type" value="Genomic_DNA"/>
</dbReference>
<evidence type="ECO:0000256" key="6">
    <source>
        <dbReference type="ARBA" id="ARBA00020092"/>
    </source>
</evidence>
<dbReference type="SFLD" id="SFLDG01138">
    <property type="entry name" value="C1.6.2:_Deoxy-d-mannose-octulo"/>
    <property type="match status" value="1"/>
</dbReference>
<name>A0A1F5CK98_9BACT</name>
<dbReference type="InterPro" id="IPR050793">
    <property type="entry name" value="CMP-NeuNAc_synthase"/>
</dbReference>
<organism evidence="12 13">
    <name type="scientific">Candidatus Azambacteria bacterium RIFOXYD1_FULL_42_11</name>
    <dbReference type="NCBI Taxonomy" id="1797310"/>
    <lineage>
        <taxon>Bacteria</taxon>
        <taxon>Candidatus Azamiibacteriota</taxon>
    </lineage>
</organism>
<evidence type="ECO:0000256" key="8">
    <source>
        <dbReference type="ARBA" id="ARBA00022801"/>
    </source>
</evidence>
<protein>
    <recommendedName>
        <fullName evidence="6">3-deoxy-D-manno-octulosonate 8-phosphate phosphatase KdsC</fullName>
        <ecNumber evidence="5">3.1.3.45</ecNumber>
    </recommendedName>
    <alternativeName>
        <fullName evidence="11">KDO 8-P phosphatase</fullName>
    </alternativeName>
</protein>
<dbReference type="GO" id="GO:0008781">
    <property type="term" value="F:N-acylneuraminate cytidylyltransferase activity"/>
    <property type="evidence" value="ECO:0007669"/>
    <property type="project" value="TreeGrafter"/>
</dbReference>
<evidence type="ECO:0000256" key="9">
    <source>
        <dbReference type="ARBA" id="ARBA00022842"/>
    </source>
</evidence>
<dbReference type="SFLD" id="SFLDG01136">
    <property type="entry name" value="C1.6:_Phosphoserine_Phosphatas"/>
    <property type="match status" value="1"/>
</dbReference>
<keyword evidence="9" id="KW-0460">Magnesium</keyword>
<evidence type="ECO:0000313" key="13">
    <source>
        <dbReference type="Proteomes" id="UP000178974"/>
    </source>
</evidence>
<dbReference type="GO" id="GO:0019143">
    <property type="term" value="F:3-deoxy-manno-octulosonate-8-phosphatase activity"/>
    <property type="evidence" value="ECO:0007669"/>
    <property type="project" value="UniProtKB-EC"/>
</dbReference>
<keyword evidence="8" id="KW-0378">Hydrolase</keyword>
<keyword evidence="10" id="KW-0448">Lipopolysaccharide biosynthesis</keyword>
<dbReference type="InterPro" id="IPR010023">
    <property type="entry name" value="KdsC_fam"/>
</dbReference>
<evidence type="ECO:0000256" key="3">
    <source>
        <dbReference type="ARBA" id="ARBA00005893"/>
    </source>
</evidence>
<gene>
    <name evidence="12" type="ORF">A2567_02180</name>
</gene>
<comment type="catalytic activity">
    <reaction evidence="1">
        <text>3-deoxy-alpha-D-manno-2-octulosonate-8-phosphate + H2O = 3-deoxy-alpha-D-manno-oct-2-ulosonate + phosphate</text>
        <dbReference type="Rhea" id="RHEA:11500"/>
        <dbReference type="ChEBI" id="CHEBI:15377"/>
        <dbReference type="ChEBI" id="CHEBI:43474"/>
        <dbReference type="ChEBI" id="CHEBI:85985"/>
        <dbReference type="ChEBI" id="CHEBI:85986"/>
        <dbReference type="EC" id="3.1.3.45"/>
    </reaction>
</comment>
<dbReference type="Pfam" id="PF08282">
    <property type="entry name" value="Hydrolase_3"/>
    <property type="match status" value="1"/>
</dbReference>
<dbReference type="GO" id="GO:0046872">
    <property type="term" value="F:metal ion binding"/>
    <property type="evidence" value="ECO:0007669"/>
    <property type="project" value="UniProtKB-KW"/>
</dbReference>
<evidence type="ECO:0000256" key="10">
    <source>
        <dbReference type="ARBA" id="ARBA00022985"/>
    </source>
</evidence>
<dbReference type="Gene3D" id="3.40.50.1000">
    <property type="entry name" value="HAD superfamily/HAD-like"/>
    <property type="match status" value="1"/>
</dbReference>
<dbReference type="InterPro" id="IPR023214">
    <property type="entry name" value="HAD_sf"/>
</dbReference>
<dbReference type="Proteomes" id="UP000178974">
    <property type="component" value="Unassembled WGS sequence"/>
</dbReference>
<evidence type="ECO:0000313" key="12">
    <source>
        <dbReference type="EMBL" id="OGD43280.1"/>
    </source>
</evidence>
<evidence type="ECO:0000256" key="5">
    <source>
        <dbReference type="ARBA" id="ARBA00013066"/>
    </source>
</evidence>
<evidence type="ECO:0000256" key="11">
    <source>
        <dbReference type="ARBA" id="ARBA00031051"/>
    </source>
</evidence>
<evidence type="ECO:0000256" key="2">
    <source>
        <dbReference type="ARBA" id="ARBA00001946"/>
    </source>
</evidence>
<evidence type="ECO:0000256" key="4">
    <source>
        <dbReference type="ARBA" id="ARBA00011881"/>
    </source>
</evidence>
<dbReference type="SFLD" id="SFLDS00003">
    <property type="entry name" value="Haloacid_Dehalogenase"/>
    <property type="match status" value="1"/>
</dbReference>
<reference evidence="12 13" key="1">
    <citation type="journal article" date="2016" name="Nat. Commun.">
        <title>Thousands of microbial genomes shed light on interconnected biogeochemical processes in an aquifer system.</title>
        <authorList>
            <person name="Anantharaman K."/>
            <person name="Brown C.T."/>
            <person name="Hug L.A."/>
            <person name="Sharon I."/>
            <person name="Castelle C.J."/>
            <person name="Probst A.J."/>
            <person name="Thomas B.C."/>
            <person name="Singh A."/>
            <person name="Wilkins M.J."/>
            <person name="Karaoz U."/>
            <person name="Brodie E.L."/>
            <person name="Williams K.H."/>
            <person name="Hubbard S.S."/>
            <person name="Banfield J.F."/>
        </authorList>
    </citation>
    <scope>NUCLEOTIDE SEQUENCE [LARGE SCALE GENOMIC DNA]</scope>
</reference>
<dbReference type="InterPro" id="IPR036412">
    <property type="entry name" value="HAD-like_sf"/>
</dbReference>
<dbReference type="EC" id="3.1.3.45" evidence="5"/>
<comment type="cofactor">
    <cofactor evidence="2">
        <name>Mg(2+)</name>
        <dbReference type="ChEBI" id="CHEBI:18420"/>
    </cofactor>
</comment>
<comment type="caution">
    <text evidence="12">The sequence shown here is derived from an EMBL/GenBank/DDBJ whole genome shotgun (WGS) entry which is preliminary data.</text>
</comment>